<dbReference type="SUPFAM" id="SSF53901">
    <property type="entry name" value="Thiolase-like"/>
    <property type="match status" value="1"/>
</dbReference>
<dbReference type="InterPro" id="IPR016039">
    <property type="entry name" value="Thiolase-like"/>
</dbReference>
<dbReference type="PROSITE" id="PS00606">
    <property type="entry name" value="KS3_1"/>
    <property type="match status" value="1"/>
</dbReference>
<evidence type="ECO:0000256" key="2">
    <source>
        <dbReference type="ARBA" id="ARBA00022553"/>
    </source>
</evidence>
<organism evidence="7 8">
    <name type="scientific">Actinokineospora globicatena</name>
    <dbReference type="NCBI Taxonomy" id="103729"/>
    <lineage>
        <taxon>Bacteria</taxon>
        <taxon>Bacillati</taxon>
        <taxon>Actinomycetota</taxon>
        <taxon>Actinomycetes</taxon>
        <taxon>Pseudonocardiales</taxon>
        <taxon>Pseudonocardiaceae</taxon>
        <taxon>Actinokineospora</taxon>
    </lineage>
</organism>
<protein>
    <recommendedName>
        <fullName evidence="9">Acyl transferase domain-containing protein</fullName>
    </recommendedName>
</protein>
<reference evidence="7" key="1">
    <citation type="submission" date="2023-02" db="EMBL/GenBank/DDBJ databases">
        <title>Actinokineospora globicatena NBRC 15670.</title>
        <authorList>
            <person name="Ichikawa N."/>
            <person name="Sato H."/>
            <person name="Tonouchi N."/>
        </authorList>
    </citation>
    <scope>NUCLEOTIDE SEQUENCE</scope>
    <source>
        <strain evidence="7">NBRC 15670</strain>
    </source>
</reference>
<dbReference type="InterPro" id="IPR020806">
    <property type="entry name" value="PKS_PP-bd"/>
</dbReference>
<dbReference type="PROSITE" id="PS00012">
    <property type="entry name" value="PHOSPHOPANTETHEINE"/>
    <property type="match status" value="1"/>
</dbReference>
<dbReference type="InterPro" id="IPR050091">
    <property type="entry name" value="PKS_NRPS_Biosynth_Enz"/>
</dbReference>
<evidence type="ECO:0000313" key="7">
    <source>
        <dbReference type="EMBL" id="GLW89932.1"/>
    </source>
</evidence>
<evidence type="ECO:0008006" key="9">
    <source>
        <dbReference type="Google" id="ProtNLM"/>
    </source>
</evidence>
<gene>
    <name evidence="7" type="ORF">Aglo03_07480</name>
</gene>
<keyword evidence="1" id="KW-0596">Phosphopantetheine</keyword>
<keyword evidence="3" id="KW-0808">Transferase</keyword>
<dbReference type="Pfam" id="PF00698">
    <property type="entry name" value="Acyl_transf_1"/>
    <property type="match status" value="1"/>
</dbReference>
<dbReference type="InterPro" id="IPR014030">
    <property type="entry name" value="Ketoacyl_synth_N"/>
</dbReference>
<keyword evidence="8" id="KW-1185">Reference proteome</keyword>
<dbReference type="Gene3D" id="3.30.70.3290">
    <property type="match status" value="1"/>
</dbReference>
<dbReference type="SMART" id="SM01294">
    <property type="entry name" value="PKS_PP_betabranch"/>
    <property type="match status" value="1"/>
</dbReference>
<dbReference type="GO" id="GO:0031177">
    <property type="term" value="F:phosphopantetheine binding"/>
    <property type="evidence" value="ECO:0007669"/>
    <property type="project" value="InterPro"/>
</dbReference>
<dbReference type="Pfam" id="PF22621">
    <property type="entry name" value="CurL-like_PKS_C"/>
    <property type="match status" value="1"/>
</dbReference>
<dbReference type="SMART" id="SM00827">
    <property type="entry name" value="PKS_AT"/>
    <property type="match status" value="1"/>
</dbReference>
<dbReference type="GO" id="GO:0004312">
    <property type="term" value="F:fatty acid synthase activity"/>
    <property type="evidence" value="ECO:0007669"/>
    <property type="project" value="TreeGrafter"/>
</dbReference>
<dbReference type="Pfam" id="PF00550">
    <property type="entry name" value="PP-binding"/>
    <property type="match status" value="1"/>
</dbReference>
<dbReference type="Gene3D" id="1.10.1200.10">
    <property type="entry name" value="ACP-like"/>
    <property type="match status" value="1"/>
</dbReference>
<keyword evidence="4" id="KW-0012">Acyltransferase</keyword>
<dbReference type="AlphaFoldDB" id="A0A9W6QJW1"/>
<dbReference type="Gene3D" id="3.40.47.10">
    <property type="match status" value="1"/>
</dbReference>
<dbReference type="Pfam" id="PF00109">
    <property type="entry name" value="ketoacyl-synt"/>
    <property type="match status" value="1"/>
</dbReference>
<feature type="domain" description="Carrier" evidence="5">
    <location>
        <begin position="919"/>
        <end position="994"/>
    </location>
</feature>
<dbReference type="SUPFAM" id="SSF55048">
    <property type="entry name" value="Probable ACP-binding domain of malonyl-CoA ACP transacylase"/>
    <property type="match status" value="1"/>
</dbReference>
<dbReference type="RefSeq" id="WP_285607503.1">
    <property type="nucleotide sequence ID" value="NZ_BSSD01000001.1"/>
</dbReference>
<proteinExistence type="predicted"/>
<dbReference type="InterPro" id="IPR018201">
    <property type="entry name" value="Ketoacyl_synth_AS"/>
</dbReference>
<accession>A0A9W6QJW1</accession>
<dbReference type="Proteomes" id="UP001165042">
    <property type="component" value="Unassembled WGS sequence"/>
</dbReference>
<dbReference type="SUPFAM" id="SSF47336">
    <property type="entry name" value="ACP-like"/>
    <property type="match status" value="1"/>
</dbReference>
<feature type="domain" description="Ketosynthase family 3 (KS3)" evidence="6">
    <location>
        <begin position="25"/>
        <end position="447"/>
    </location>
</feature>
<name>A0A9W6QJW1_9PSEU</name>
<evidence type="ECO:0000259" key="6">
    <source>
        <dbReference type="PROSITE" id="PS52004"/>
    </source>
</evidence>
<keyword evidence="2" id="KW-0597">Phosphoprotein</keyword>
<dbReference type="GO" id="GO:0006633">
    <property type="term" value="P:fatty acid biosynthetic process"/>
    <property type="evidence" value="ECO:0007669"/>
    <property type="project" value="InterPro"/>
</dbReference>
<dbReference type="InterPro" id="IPR009081">
    <property type="entry name" value="PP-bd_ACP"/>
</dbReference>
<dbReference type="SUPFAM" id="SSF52151">
    <property type="entry name" value="FabD/lysophospholipase-like"/>
    <property type="match status" value="1"/>
</dbReference>
<dbReference type="InterPro" id="IPR006162">
    <property type="entry name" value="Ppantetheine_attach_site"/>
</dbReference>
<dbReference type="FunFam" id="3.40.47.10:FF:000019">
    <property type="entry name" value="Polyketide synthase type I"/>
    <property type="match status" value="1"/>
</dbReference>
<dbReference type="InterPro" id="IPR014043">
    <property type="entry name" value="Acyl_transferase_dom"/>
</dbReference>
<dbReference type="SMART" id="SM00823">
    <property type="entry name" value="PKS_PP"/>
    <property type="match status" value="1"/>
</dbReference>
<evidence type="ECO:0000259" key="5">
    <source>
        <dbReference type="PROSITE" id="PS50075"/>
    </source>
</evidence>
<dbReference type="InterPro" id="IPR020841">
    <property type="entry name" value="PKS_Beta-ketoAc_synthase_dom"/>
</dbReference>
<dbReference type="InterPro" id="IPR001227">
    <property type="entry name" value="Ac_transferase_dom_sf"/>
</dbReference>
<dbReference type="SMART" id="SM00825">
    <property type="entry name" value="PKS_KS"/>
    <property type="match status" value="1"/>
</dbReference>
<evidence type="ECO:0000256" key="4">
    <source>
        <dbReference type="ARBA" id="ARBA00023315"/>
    </source>
</evidence>
<dbReference type="Gene3D" id="3.40.366.10">
    <property type="entry name" value="Malonyl-Coenzyme A Acyl Carrier Protein, domain 2"/>
    <property type="match status" value="1"/>
</dbReference>
<dbReference type="Pfam" id="PF02801">
    <property type="entry name" value="Ketoacyl-synt_C"/>
    <property type="match status" value="1"/>
</dbReference>
<dbReference type="PROSITE" id="PS50075">
    <property type="entry name" value="CARRIER"/>
    <property type="match status" value="1"/>
</dbReference>
<dbReference type="PANTHER" id="PTHR43775:SF51">
    <property type="entry name" value="INACTIVE PHENOLPHTHIOCEROL SYNTHESIS POLYKETIDE SYNTHASE TYPE I PKS1-RELATED"/>
    <property type="match status" value="1"/>
</dbReference>
<dbReference type="GO" id="GO:0004315">
    <property type="term" value="F:3-oxoacyl-[acyl-carrier-protein] synthase activity"/>
    <property type="evidence" value="ECO:0007669"/>
    <property type="project" value="InterPro"/>
</dbReference>
<evidence type="ECO:0000313" key="8">
    <source>
        <dbReference type="Proteomes" id="UP001165042"/>
    </source>
</evidence>
<dbReference type="InterPro" id="IPR036736">
    <property type="entry name" value="ACP-like_sf"/>
</dbReference>
<comment type="caution">
    <text evidence="7">The sequence shown here is derived from an EMBL/GenBank/DDBJ whole genome shotgun (WGS) entry which is preliminary data.</text>
</comment>
<dbReference type="CDD" id="cd00833">
    <property type="entry name" value="PKS"/>
    <property type="match status" value="1"/>
</dbReference>
<sequence length="1001" mass="106048">MTTQDLADVVRRQQALIERLRRERHEPIAIVGMGLRFPGDNDTPAALADFLDIGGVGTGPFPTDRWDASAFGVDGTEKGKIHSAGGGFLTGIDEFDATFFAISPKEARCLDPQQRLVLETAWTALEHANIDPTRLRHGTGGVYFGVSSLDYALELSSVADEDMDGYLAAGVLHASVSGRLSYTLGLRGPSITLDTACSASLVALHLAVQALRGGECEIALAGGVNAIHHPLSTALLSDMQALAADGRCKTFDESADGYARSEGCGVLLLKRLSDAERDGDKILALVRGSAVRQDGESAGLTAPNGTAQVALIRAALANATLTPADISYVEAHGTGTPLGDPIELAALAEVFSDHTRENPLRVASVKTNLGHMETAAGVGGVIKTVLQLQRATIYPHLNLDRPSGRIPWDSYPIEIPAKSGPWEAPVRRAVVNSFGFAGTIASVVLEQSPVLQPAQHDPGTGGVFTLSAKSATALADQITRYRALLDQRPDLADLCYTTNVGRAHFRHRVSGVVRDHADLAALLDRAATTESVAVTNRKVGFLFTGQGAQYPGMAAAPYRDHPAFAAALDECDAALTPLVGRSIKDLVLDETATGLDETRYTQPALFAVEYAMARLWLSWGVRPTILIGHSVGEVVAAAIAGLFDLADAAKLVVARGRLMGAVSTSGGMVSVPLPADELAELIAGYPDLAVAAVNAPGQSVLSGGEDALTAFTATLVERGVDAKRLTVSHAFHSPLMTEVVDEFRAAIADITFRRPELTLVSTVTGQVAKWRDLAQVDYWVRQIGAPVDYLAAMRAVHKRGKHVFIEVGPGSTLTSLGKRCVEPKDHAWLTTLRRTDPAAVTTALAKAYTAGLTPAWAQVHAGTRRALVDLPTYPFERKSHWLPTGTRQPVEQAPTAARAAKVEAPFDPTPLADPDTRQPAIEGLIRRVLAGAMDFTHPDEISPEAEFTDLGIDSLVAAELRAALTAALPVPCPAAAVFDHPTARGLARFLADQFTAPEQNG</sequence>
<evidence type="ECO:0000256" key="3">
    <source>
        <dbReference type="ARBA" id="ARBA00022679"/>
    </source>
</evidence>
<dbReference type="InterPro" id="IPR016036">
    <property type="entry name" value="Malonyl_transacylase_ACP-bd"/>
</dbReference>
<dbReference type="InterPro" id="IPR014031">
    <property type="entry name" value="Ketoacyl_synth_C"/>
</dbReference>
<dbReference type="PROSITE" id="PS52004">
    <property type="entry name" value="KS3_2"/>
    <property type="match status" value="1"/>
</dbReference>
<dbReference type="PANTHER" id="PTHR43775">
    <property type="entry name" value="FATTY ACID SYNTHASE"/>
    <property type="match status" value="1"/>
</dbReference>
<evidence type="ECO:0000256" key="1">
    <source>
        <dbReference type="ARBA" id="ARBA00022450"/>
    </source>
</evidence>
<dbReference type="EMBL" id="BSSD01000001">
    <property type="protein sequence ID" value="GLW89932.1"/>
    <property type="molecule type" value="Genomic_DNA"/>
</dbReference>
<dbReference type="InterPro" id="IPR016035">
    <property type="entry name" value="Acyl_Trfase/lysoPLipase"/>
</dbReference>